<dbReference type="EMBL" id="GISG01110966">
    <property type="protein sequence ID" value="MBA4638842.1"/>
    <property type="molecule type" value="Transcribed_RNA"/>
</dbReference>
<name>A0A7C9DBH8_OPUST</name>
<evidence type="ECO:0000313" key="2">
    <source>
        <dbReference type="EMBL" id="MBA4638841.1"/>
    </source>
</evidence>
<reference evidence="2" key="2">
    <citation type="submission" date="2020-07" db="EMBL/GenBank/DDBJ databases">
        <authorList>
            <person name="Vera ALvarez R."/>
            <person name="Arias-Moreno D.M."/>
            <person name="Jimenez-Jacinto V."/>
            <person name="Jimenez-Bremont J.F."/>
            <person name="Swaminathan K."/>
            <person name="Moose S.P."/>
            <person name="Guerrero-Gonzalez M.L."/>
            <person name="Marino-Ramirez L."/>
            <person name="Landsman D."/>
            <person name="Rodriguez-Kessler M."/>
            <person name="Delgado-Sanchez P."/>
        </authorList>
    </citation>
    <scope>NUCLEOTIDE SEQUENCE</scope>
    <source>
        <tissue evidence="2">Cladode</tissue>
    </source>
</reference>
<evidence type="ECO:0000256" key="1">
    <source>
        <dbReference type="SAM" id="MobiDB-lite"/>
    </source>
</evidence>
<dbReference type="EMBL" id="GISG01110965">
    <property type="protein sequence ID" value="MBA4638841.1"/>
    <property type="molecule type" value="Transcribed_RNA"/>
</dbReference>
<dbReference type="AlphaFoldDB" id="A0A7C9DBH8"/>
<feature type="compositionally biased region" description="Polar residues" evidence="1">
    <location>
        <begin position="69"/>
        <end position="78"/>
    </location>
</feature>
<sequence length="120" mass="12835">MCIFQVVHDCLEASDSLEALEFLAKIRRPNSVMQNTVGPKIIGVGPTSDANDGEVLTVGAGNGVDHTEPTNSESNNTRPHALGPRVAISSVASVELVAAANQVQFRYQVVQQSQVKITRH</sequence>
<organism evidence="2">
    <name type="scientific">Opuntia streptacantha</name>
    <name type="common">Prickly pear cactus</name>
    <name type="synonym">Opuntia cardona</name>
    <dbReference type="NCBI Taxonomy" id="393608"/>
    <lineage>
        <taxon>Eukaryota</taxon>
        <taxon>Viridiplantae</taxon>
        <taxon>Streptophyta</taxon>
        <taxon>Embryophyta</taxon>
        <taxon>Tracheophyta</taxon>
        <taxon>Spermatophyta</taxon>
        <taxon>Magnoliopsida</taxon>
        <taxon>eudicotyledons</taxon>
        <taxon>Gunneridae</taxon>
        <taxon>Pentapetalae</taxon>
        <taxon>Caryophyllales</taxon>
        <taxon>Cactineae</taxon>
        <taxon>Cactaceae</taxon>
        <taxon>Opuntioideae</taxon>
        <taxon>Opuntia</taxon>
    </lineage>
</organism>
<reference evidence="2" key="1">
    <citation type="journal article" date="2013" name="J. Plant Res.">
        <title>Effect of fungi and light on seed germination of three Opuntia species from semiarid lands of central Mexico.</title>
        <authorList>
            <person name="Delgado-Sanchez P."/>
            <person name="Jimenez-Bremont J.F."/>
            <person name="Guerrero-Gonzalez Mde L."/>
            <person name="Flores J."/>
        </authorList>
    </citation>
    <scope>NUCLEOTIDE SEQUENCE</scope>
    <source>
        <tissue evidence="2">Cladode</tissue>
    </source>
</reference>
<feature type="region of interest" description="Disordered" evidence="1">
    <location>
        <begin position="60"/>
        <end position="81"/>
    </location>
</feature>
<dbReference type="EMBL" id="GISG01110967">
    <property type="protein sequence ID" value="MBA4638843.1"/>
    <property type="molecule type" value="Transcribed_RNA"/>
</dbReference>
<proteinExistence type="predicted"/>
<protein>
    <submittedName>
        <fullName evidence="2">Uncharacterized protein</fullName>
    </submittedName>
</protein>
<accession>A0A7C9DBH8</accession>